<feature type="transmembrane region" description="Helical" evidence="7">
    <location>
        <begin position="379"/>
        <end position="402"/>
    </location>
</feature>
<feature type="region of interest" description="Disordered" evidence="6">
    <location>
        <begin position="193"/>
        <end position="235"/>
    </location>
</feature>
<accession>A0A6V8R4I6</accession>
<reference evidence="9 10" key="1">
    <citation type="submission" date="2020-07" db="EMBL/GenBank/DDBJ databases">
        <title>Trichoderma asperellum IC-1 whole genome shotgun sequence.</title>
        <authorList>
            <person name="Kanamasa S."/>
            <person name="Takahashi H."/>
        </authorList>
    </citation>
    <scope>NUCLEOTIDE SEQUENCE [LARGE SCALE GENOMIC DNA]</scope>
    <source>
        <strain evidence="9 10">IC-1</strain>
    </source>
</reference>
<feature type="transmembrane region" description="Helical" evidence="7">
    <location>
        <begin position="603"/>
        <end position="627"/>
    </location>
</feature>
<dbReference type="Pfam" id="PF01490">
    <property type="entry name" value="Aa_trans"/>
    <property type="match status" value="1"/>
</dbReference>
<evidence type="ECO:0000256" key="7">
    <source>
        <dbReference type="SAM" id="Phobius"/>
    </source>
</evidence>
<comment type="caution">
    <text evidence="9">The sequence shown here is derived from an EMBL/GenBank/DDBJ whole genome shotgun (WGS) entry which is preliminary data.</text>
</comment>
<evidence type="ECO:0000256" key="4">
    <source>
        <dbReference type="ARBA" id="ARBA00022989"/>
    </source>
</evidence>
<keyword evidence="3 7" id="KW-0812">Transmembrane</keyword>
<feature type="compositionally biased region" description="Acidic residues" evidence="6">
    <location>
        <begin position="193"/>
        <end position="212"/>
    </location>
</feature>
<dbReference type="OrthoDB" id="1684102at2759"/>
<proteinExistence type="inferred from homology"/>
<evidence type="ECO:0000313" key="9">
    <source>
        <dbReference type="EMBL" id="GFP59947.1"/>
    </source>
</evidence>
<dbReference type="PANTHER" id="PTHR22950:SF332">
    <property type="entry name" value="AMINO ACID TRANSPORTER (EUROFUNG)"/>
    <property type="match status" value="1"/>
</dbReference>
<evidence type="ECO:0000256" key="2">
    <source>
        <dbReference type="ARBA" id="ARBA00008066"/>
    </source>
</evidence>
<evidence type="ECO:0000259" key="8">
    <source>
        <dbReference type="Pfam" id="PF01490"/>
    </source>
</evidence>
<evidence type="ECO:0000256" key="3">
    <source>
        <dbReference type="ARBA" id="ARBA00022692"/>
    </source>
</evidence>
<dbReference type="GO" id="GO:0005302">
    <property type="term" value="F:L-tyrosine transmembrane transporter activity"/>
    <property type="evidence" value="ECO:0007669"/>
    <property type="project" value="TreeGrafter"/>
</dbReference>
<evidence type="ECO:0000256" key="5">
    <source>
        <dbReference type="ARBA" id="ARBA00023136"/>
    </source>
</evidence>
<keyword evidence="5 7" id="KW-0472">Membrane</keyword>
<protein>
    <submittedName>
        <fullName evidence="9">Vacuolar amino acid transporter 3</fullName>
    </submittedName>
</protein>
<feature type="transmembrane region" description="Helical" evidence="7">
    <location>
        <begin position="454"/>
        <end position="478"/>
    </location>
</feature>
<feature type="compositionally biased region" description="Polar residues" evidence="6">
    <location>
        <begin position="10"/>
        <end position="20"/>
    </location>
</feature>
<feature type="transmembrane region" description="Helical" evidence="7">
    <location>
        <begin position="267"/>
        <end position="291"/>
    </location>
</feature>
<name>A0A6V8R4I6_TRIAP</name>
<evidence type="ECO:0000256" key="6">
    <source>
        <dbReference type="SAM" id="MobiDB-lite"/>
    </source>
</evidence>
<feature type="region of interest" description="Disordered" evidence="6">
    <location>
        <begin position="71"/>
        <end position="97"/>
    </location>
</feature>
<organism evidence="9 10">
    <name type="scientific">Trichoderma asperellum</name>
    <name type="common">Filamentous fungus</name>
    <dbReference type="NCBI Taxonomy" id="101201"/>
    <lineage>
        <taxon>Eukaryota</taxon>
        <taxon>Fungi</taxon>
        <taxon>Dikarya</taxon>
        <taxon>Ascomycota</taxon>
        <taxon>Pezizomycotina</taxon>
        <taxon>Sordariomycetes</taxon>
        <taxon>Hypocreomycetidae</taxon>
        <taxon>Hypocreales</taxon>
        <taxon>Hypocreaceae</taxon>
        <taxon>Trichoderma</taxon>
    </lineage>
</organism>
<sequence>MSEPDLVSGSVDSPNSSDAMQRQAAILHRHLPEGYSADAEVSLANEPIEVAVEPIAAPASASQELLFDPPELSATDLGTSSNEQNGQKGSSDATPTLETLESSLKLQGGDIHRDMFKIKARASSIRRSNTFSHHPSPHLAGELTASEQLEPGGFRRQHLRRRARQRRESGHVVANTFVDFLDLYGSFAGEALEDTDEDEDESAITDESEEVADERRPLLRRPKADRRRSSRRLSREGDASTVKTFFTLLKAFIGTGILFLPKAFRNGGILFSSLALVSVSLINCFCFRLLLDCRHKYGGGYGELGESIVGSRFRSLILASIAISQLGFVCSGLIFTAENLFSFLNAVTKDAGHIGVATVIALQFLPLIPLALIRNISKLGLVALVADAFILIGLIYIWYYDIGSLARHGMDPSVRLFNPSDFPLTLGSAIFTFEGIGLILPIQSSMKKPHHFKGLLYFVMFLITAIFTSVGALCYATFGESTKIQIISNFPQDSPVVNAVQLLYSLAVLAGEPVQLFPAVRILETSIFGERATGKRSLAIKWKKNGLRTLTIAVCIGIAVVGASDLDKFVALIGGFACVPLVYIYPAYLHYKGVAETTWEKGLNIVTMTVGLIAMVYTSSVTIVQWIQG</sequence>
<feature type="compositionally biased region" description="Basic residues" evidence="6">
    <location>
        <begin position="218"/>
        <end position="232"/>
    </location>
</feature>
<feature type="compositionally biased region" description="Polar residues" evidence="6">
    <location>
        <begin position="76"/>
        <end position="97"/>
    </location>
</feature>
<feature type="region of interest" description="Disordered" evidence="6">
    <location>
        <begin position="1"/>
        <end position="25"/>
    </location>
</feature>
<feature type="region of interest" description="Disordered" evidence="6">
    <location>
        <begin position="127"/>
        <end position="153"/>
    </location>
</feature>
<dbReference type="PANTHER" id="PTHR22950">
    <property type="entry name" value="AMINO ACID TRANSPORTER"/>
    <property type="match status" value="1"/>
</dbReference>
<dbReference type="GO" id="GO:0005774">
    <property type="term" value="C:vacuolar membrane"/>
    <property type="evidence" value="ECO:0007669"/>
    <property type="project" value="TreeGrafter"/>
</dbReference>
<comment type="subcellular location">
    <subcellularLocation>
        <location evidence="1">Membrane</location>
        <topology evidence="1">Multi-pass membrane protein</topology>
    </subcellularLocation>
</comment>
<dbReference type="AlphaFoldDB" id="A0A6V8R4I6"/>
<feature type="transmembrane region" description="Helical" evidence="7">
    <location>
        <begin position="316"/>
        <end position="334"/>
    </location>
</feature>
<evidence type="ECO:0000313" key="10">
    <source>
        <dbReference type="Proteomes" id="UP000517252"/>
    </source>
</evidence>
<feature type="domain" description="Amino acid transporter transmembrane" evidence="8">
    <location>
        <begin position="239"/>
        <end position="623"/>
    </location>
</feature>
<feature type="transmembrane region" description="Helical" evidence="7">
    <location>
        <begin position="545"/>
        <end position="563"/>
    </location>
</feature>
<feature type="transmembrane region" description="Helical" evidence="7">
    <location>
        <begin position="569"/>
        <end position="591"/>
    </location>
</feature>
<gene>
    <name evidence="9" type="ORF">TASIC1_0015011600</name>
</gene>
<evidence type="ECO:0000256" key="1">
    <source>
        <dbReference type="ARBA" id="ARBA00004141"/>
    </source>
</evidence>
<dbReference type="InterPro" id="IPR013057">
    <property type="entry name" value="AA_transpt_TM"/>
</dbReference>
<feature type="transmembrane region" description="Helical" evidence="7">
    <location>
        <begin position="354"/>
        <end position="372"/>
    </location>
</feature>
<keyword evidence="4 7" id="KW-1133">Transmembrane helix</keyword>
<dbReference type="Proteomes" id="UP000517252">
    <property type="component" value="Unassembled WGS sequence"/>
</dbReference>
<dbReference type="EMBL" id="BLZH01000015">
    <property type="protein sequence ID" value="GFP59947.1"/>
    <property type="molecule type" value="Genomic_DNA"/>
</dbReference>
<comment type="similarity">
    <text evidence="2">Belongs to the amino acid/polyamine transporter 2 family.</text>
</comment>